<reference evidence="1 2" key="1">
    <citation type="journal article" date="2018" name="Genome Biol. Evol.">
        <title>Multiple Roots of Fruiting Body Formation in Amoebozoa.</title>
        <authorList>
            <person name="Hillmann F."/>
            <person name="Forbes G."/>
            <person name="Novohradska S."/>
            <person name="Ferling I."/>
            <person name="Riege K."/>
            <person name="Groth M."/>
            <person name="Westermann M."/>
            <person name="Marz M."/>
            <person name="Spaller T."/>
            <person name="Winckler T."/>
            <person name="Schaap P."/>
            <person name="Glockner G."/>
        </authorList>
    </citation>
    <scope>NUCLEOTIDE SEQUENCE [LARGE SCALE GENOMIC DNA]</scope>
    <source>
        <strain evidence="1 2">Jena</strain>
    </source>
</reference>
<name>A0A2P6NP22_9EUKA</name>
<dbReference type="EMBL" id="MDYQ01000040">
    <property type="protein sequence ID" value="PRP85717.1"/>
    <property type="molecule type" value="Genomic_DNA"/>
</dbReference>
<accession>A0A2P6NP22</accession>
<dbReference type="Proteomes" id="UP000241769">
    <property type="component" value="Unassembled WGS sequence"/>
</dbReference>
<comment type="caution">
    <text evidence="1">The sequence shown here is derived from an EMBL/GenBank/DDBJ whole genome shotgun (WGS) entry which is preliminary data.</text>
</comment>
<evidence type="ECO:0000313" key="1">
    <source>
        <dbReference type="EMBL" id="PRP85717.1"/>
    </source>
</evidence>
<dbReference type="AlphaFoldDB" id="A0A2P6NP22"/>
<dbReference type="InParanoid" id="A0A2P6NP22"/>
<protein>
    <submittedName>
        <fullName evidence="1">Uncharacterized protein</fullName>
    </submittedName>
</protein>
<keyword evidence="2" id="KW-1185">Reference proteome</keyword>
<sequence length="99" mass="11635">MITSRKAPPHGVFTPITLGLTYNTGLRSRRAEEEAMEIEEEDYTSSDEEPVFFDGVKMPSFFRKGNMENYWKEKEEDWIRKTNEPIEICRKTGKIVEKN</sequence>
<proteinExistence type="predicted"/>
<gene>
    <name evidence="1" type="ORF">PROFUN_06311</name>
</gene>
<organism evidence="1 2">
    <name type="scientific">Planoprotostelium fungivorum</name>
    <dbReference type="NCBI Taxonomy" id="1890364"/>
    <lineage>
        <taxon>Eukaryota</taxon>
        <taxon>Amoebozoa</taxon>
        <taxon>Evosea</taxon>
        <taxon>Variosea</taxon>
        <taxon>Cavosteliida</taxon>
        <taxon>Cavosteliaceae</taxon>
        <taxon>Planoprotostelium</taxon>
    </lineage>
</organism>
<evidence type="ECO:0000313" key="2">
    <source>
        <dbReference type="Proteomes" id="UP000241769"/>
    </source>
</evidence>